<evidence type="ECO:0000256" key="1">
    <source>
        <dbReference type="ARBA" id="ARBA00022598"/>
    </source>
</evidence>
<evidence type="ECO:0000313" key="8">
    <source>
        <dbReference type="EMBL" id="AFK45146.1"/>
    </source>
</evidence>
<dbReference type="EMBL" id="BT145352">
    <property type="protein sequence ID" value="AFK45146.1"/>
    <property type="molecule type" value="mRNA"/>
</dbReference>
<dbReference type="InterPro" id="IPR014729">
    <property type="entry name" value="Rossmann-like_a/b/a_fold"/>
</dbReference>
<dbReference type="GO" id="GO:0048608">
    <property type="term" value="P:reproductive structure development"/>
    <property type="evidence" value="ECO:0007669"/>
    <property type="project" value="UniProtKB-ARBA"/>
</dbReference>
<dbReference type="SUPFAM" id="SSF52374">
    <property type="entry name" value="Nucleotidylyl transferase"/>
    <property type="match status" value="1"/>
</dbReference>
<dbReference type="SUPFAM" id="SSF47616">
    <property type="entry name" value="GST C-terminal domain-like"/>
    <property type="match status" value="1"/>
</dbReference>
<evidence type="ECO:0000256" key="6">
    <source>
        <dbReference type="RuleBase" id="RU363037"/>
    </source>
</evidence>
<evidence type="ECO:0000256" key="2">
    <source>
        <dbReference type="ARBA" id="ARBA00022741"/>
    </source>
</evidence>
<dbReference type="GO" id="GO:0005829">
    <property type="term" value="C:cytosol"/>
    <property type="evidence" value="ECO:0007669"/>
    <property type="project" value="TreeGrafter"/>
</dbReference>
<keyword evidence="1 6" id="KW-0436">Ligase</keyword>
<dbReference type="GO" id="GO:0017102">
    <property type="term" value="C:methionyl glutamyl tRNA synthetase complex"/>
    <property type="evidence" value="ECO:0007669"/>
    <property type="project" value="TreeGrafter"/>
</dbReference>
<name>I3SY04_LOTJA</name>
<evidence type="ECO:0000259" key="7">
    <source>
        <dbReference type="Pfam" id="PF00749"/>
    </source>
</evidence>
<dbReference type="PROSITE" id="PS00178">
    <property type="entry name" value="AA_TRNA_LIGASE_I"/>
    <property type="match status" value="1"/>
</dbReference>
<dbReference type="PANTHER" id="PTHR43097:SF5">
    <property type="entry name" value="GLUTAMATE--TRNA LIGASE"/>
    <property type="match status" value="1"/>
</dbReference>
<keyword evidence="3 6" id="KW-0067">ATP-binding</keyword>
<dbReference type="PRINTS" id="PR00987">
    <property type="entry name" value="TRNASYNTHGLU"/>
</dbReference>
<keyword evidence="5 6" id="KW-0030">Aminoacyl-tRNA synthetase</keyword>
<feature type="domain" description="Glutamyl/glutaminyl-tRNA synthetase class Ib catalytic" evidence="7">
    <location>
        <begin position="224"/>
        <end position="254"/>
    </location>
</feature>
<evidence type="ECO:0000256" key="4">
    <source>
        <dbReference type="ARBA" id="ARBA00022917"/>
    </source>
</evidence>
<evidence type="ECO:0000256" key="5">
    <source>
        <dbReference type="ARBA" id="ARBA00023146"/>
    </source>
</evidence>
<dbReference type="PANTHER" id="PTHR43097">
    <property type="entry name" value="GLUTAMINE-TRNA LIGASE"/>
    <property type="match status" value="1"/>
</dbReference>
<reference evidence="8" key="1">
    <citation type="submission" date="2012-05" db="EMBL/GenBank/DDBJ databases">
        <authorList>
            <person name="Krishnakumar V."/>
            <person name="Cheung F."/>
            <person name="Xiao Y."/>
            <person name="Chan A."/>
            <person name="Moskal W.A."/>
            <person name="Town C.D."/>
        </authorList>
    </citation>
    <scope>NUCLEOTIDE SEQUENCE</scope>
</reference>
<keyword evidence="2 6" id="KW-0547">Nucleotide-binding</keyword>
<sequence length="255" mass="27312">MDIKTLAFAAASPPLPVIAALKLAGVSPSVDTSLPPDSAPAFIFSNGLKLHGTSVLLRYVGRVSGLVDFYGQNAFETGQIDEWLEYAPVLSSGPAFENGCKYIDGYLEKRSLIVGYSLSIADLAIWAGLAGSGKRWESLRKSKKYLNLARWFNSIVTEHGATLNEVIATYVSKKGLGEPSGSKSKDQSAVTDKVKNVNGGVSENLKGGNKSIAEIDLPDAEVGKVCLRFAPEPSGYLHIGHAKAALLNKYFAERY</sequence>
<dbReference type="InterPro" id="IPR036282">
    <property type="entry name" value="Glutathione-S-Trfase_C_sf"/>
</dbReference>
<dbReference type="CDD" id="cd10289">
    <property type="entry name" value="GST_C_AaRS_like"/>
    <property type="match status" value="1"/>
</dbReference>
<organism evidence="8">
    <name type="scientific">Lotus japonicus</name>
    <name type="common">Lotus corniculatus var. japonicus</name>
    <dbReference type="NCBI Taxonomy" id="34305"/>
    <lineage>
        <taxon>Eukaryota</taxon>
        <taxon>Viridiplantae</taxon>
        <taxon>Streptophyta</taxon>
        <taxon>Embryophyta</taxon>
        <taxon>Tracheophyta</taxon>
        <taxon>Spermatophyta</taxon>
        <taxon>Magnoliopsida</taxon>
        <taxon>eudicotyledons</taxon>
        <taxon>Gunneridae</taxon>
        <taxon>Pentapetalae</taxon>
        <taxon>rosids</taxon>
        <taxon>fabids</taxon>
        <taxon>Fabales</taxon>
        <taxon>Fabaceae</taxon>
        <taxon>Papilionoideae</taxon>
        <taxon>50 kb inversion clade</taxon>
        <taxon>NPAAA clade</taxon>
        <taxon>Hologalegina</taxon>
        <taxon>robinioid clade</taxon>
        <taxon>Loteae</taxon>
        <taxon>Lotus</taxon>
    </lineage>
</organism>
<dbReference type="GO" id="GO:0005524">
    <property type="term" value="F:ATP binding"/>
    <property type="evidence" value="ECO:0007669"/>
    <property type="project" value="UniProtKB-KW"/>
</dbReference>
<comment type="similarity">
    <text evidence="6">Belongs to the class-I aminoacyl-tRNA synthetase family.</text>
</comment>
<keyword evidence="4 6" id="KW-0648">Protein biosynthesis</keyword>
<dbReference type="InterPro" id="IPR020058">
    <property type="entry name" value="Glu/Gln-tRNA-synth_Ib_cat-dom"/>
</dbReference>
<protein>
    <recommendedName>
        <fullName evidence="7">Glutamyl/glutaminyl-tRNA synthetase class Ib catalytic domain-containing protein</fullName>
    </recommendedName>
</protein>
<accession>I3SY04</accession>
<dbReference type="GO" id="GO:0009791">
    <property type="term" value="P:post-embryonic development"/>
    <property type="evidence" value="ECO:0007669"/>
    <property type="project" value="UniProtKB-ARBA"/>
</dbReference>
<proteinExistence type="evidence at transcript level"/>
<dbReference type="AlphaFoldDB" id="I3SY04"/>
<dbReference type="InterPro" id="IPR050132">
    <property type="entry name" value="Gln/Glu-tRNA_Ligase"/>
</dbReference>
<dbReference type="Gene3D" id="1.20.1050.130">
    <property type="match status" value="1"/>
</dbReference>
<dbReference type="Gene3D" id="3.40.50.620">
    <property type="entry name" value="HUPs"/>
    <property type="match status" value="1"/>
</dbReference>
<dbReference type="InterPro" id="IPR001412">
    <property type="entry name" value="aa-tRNA-synth_I_CS"/>
</dbReference>
<dbReference type="GO" id="GO:0006424">
    <property type="term" value="P:glutamyl-tRNA aminoacylation"/>
    <property type="evidence" value="ECO:0007669"/>
    <property type="project" value="TreeGrafter"/>
</dbReference>
<dbReference type="InterPro" id="IPR000924">
    <property type="entry name" value="Glu/Gln-tRNA-synth"/>
</dbReference>
<evidence type="ECO:0000256" key="3">
    <source>
        <dbReference type="ARBA" id="ARBA00022840"/>
    </source>
</evidence>
<dbReference type="Pfam" id="PF00749">
    <property type="entry name" value="tRNA-synt_1c"/>
    <property type="match status" value="1"/>
</dbReference>
<dbReference type="GO" id="GO:0004818">
    <property type="term" value="F:glutamate-tRNA ligase activity"/>
    <property type="evidence" value="ECO:0007669"/>
    <property type="project" value="TreeGrafter"/>
</dbReference>